<dbReference type="CDD" id="cd04301">
    <property type="entry name" value="NAT_SF"/>
    <property type="match status" value="1"/>
</dbReference>
<name>A0A512ILW0_9HYPH</name>
<dbReference type="Pfam" id="PF00583">
    <property type="entry name" value="Acetyltransf_1"/>
    <property type="match status" value="1"/>
</dbReference>
<accession>A0A512ILW0</accession>
<dbReference type="PANTHER" id="PTHR43420">
    <property type="entry name" value="ACETYLTRANSFERASE"/>
    <property type="match status" value="1"/>
</dbReference>
<gene>
    <name evidence="4" type="ORF">MHA02_10910</name>
</gene>
<dbReference type="SUPFAM" id="SSF55729">
    <property type="entry name" value="Acyl-CoA N-acyltransferases (Nat)"/>
    <property type="match status" value="1"/>
</dbReference>
<dbReference type="Proteomes" id="UP000321258">
    <property type="component" value="Unassembled WGS sequence"/>
</dbReference>
<proteinExistence type="predicted"/>
<evidence type="ECO:0000256" key="1">
    <source>
        <dbReference type="ARBA" id="ARBA00022679"/>
    </source>
</evidence>
<reference evidence="4 5" key="1">
    <citation type="submission" date="2019-07" db="EMBL/GenBank/DDBJ databases">
        <title>Whole genome shotgun sequence of Methylobacterium haplocladii NBRC 107714.</title>
        <authorList>
            <person name="Hosoyama A."/>
            <person name="Uohara A."/>
            <person name="Ohji S."/>
            <person name="Ichikawa N."/>
        </authorList>
    </citation>
    <scope>NUCLEOTIDE SEQUENCE [LARGE SCALE GENOMIC DNA]</scope>
    <source>
        <strain evidence="4 5">NBRC 107714</strain>
    </source>
</reference>
<evidence type="ECO:0000256" key="2">
    <source>
        <dbReference type="ARBA" id="ARBA00023315"/>
    </source>
</evidence>
<protein>
    <recommendedName>
        <fullName evidence="3">N-acetyltransferase domain-containing protein</fullName>
    </recommendedName>
</protein>
<evidence type="ECO:0000313" key="4">
    <source>
        <dbReference type="EMBL" id="GEO98703.1"/>
    </source>
</evidence>
<dbReference type="Gene3D" id="3.40.630.30">
    <property type="match status" value="1"/>
</dbReference>
<dbReference type="GO" id="GO:0016747">
    <property type="term" value="F:acyltransferase activity, transferring groups other than amino-acyl groups"/>
    <property type="evidence" value="ECO:0007669"/>
    <property type="project" value="InterPro"/>
</dbReference>
<organism evidence="4 5">
    <name type="scientific">Methylobacterium haplocladii</name>
    <dbReference type="NCBI Taxonomy" id="1176176"/>
    <lineage>
        <taxon>Bacteria</taxon>
        <taxon>Pseudomonadati</taxon>
        <taxon>Pseudomonadota</taxon>
        <taxon>Alphaproteobacteria</taxon>
        <taxon>Hyphomicrobiales</taxon>
        <taxon>Methylobacteriaceae</taxon>
        <taxon>Methylobacterium</taxon>
    </lineage>
</organism>
<evidence type="ECO:0000313" key="5">
    <source>
        <dbReference type="Proteomes" id="UP000321258"/>
    </source>
</evidence>
<keyword evidence="5" id="KW-1185">Reference proteome</keyword>
<dbReference type="AlphaFoldDB" id="A0A512ILW0"/>
<evidence type="ECO:0000259" key="3">
    <source>
        <dbReference type="PROSITE" id="PS51186"/>
    </source>
</evidence>
<dbReference type="InterPro" id="IPR000182">
    <property type="entry name" value="GNAT_dom"/>
</dbReference>
<dbReference type="InterPro" id="IPR016181">
    <property type="entry name" value="Acyl_CoA_acyltransferase"/>
</dbReference>
<dbReference type="PANTHER" id="PTHR43420:SF12">
    <property type="entry name" value="N-ACETYLTRANSFERASE DOMAIN-CONTAINING PROTEIN"/>
    <property type="match status" value="1"/>
</dbReference>
<sequence length="170" mass="18162">MDGGMSALASKPAKAFPASVRLAVAADIDALVALENASFVDERATRRAIRYSLRSPTMSVLAAVTDDAEGEVLVGAATIERRRGSRIARLASIAVSSSRSGQGLGSLLLDAVEVEALAQGCSLLRLEARTDNLGAIRLYERRGYRHYGTKPDYYQDGTAALCFEKMLIVP</sequence>
<keyword evidence="2" id="KW-0012">Acyltransferase</keyword>
<feature type="domain" description="N-acetyltransferase" evidence="3">
    <location>
        <begin position="18"/>
        <end position="168"/>
    </location>
</feature>
<comment type="caution">
    <text evidence="4">The sequence shown here is derived from an EMBL/GenBank/DDBJ whole genome shotgun (WGS) entry which is preliminary data.</text>
</comment>
<dbReference type="PROSITE" id="PS51186">
    <property type="entry name" value="GNAT"/>
    <property type="match status" value="1"/>
</dbReference>
<dbReference type="InterPro" id="IPR050680">
    <property type="entry name" value="YpeA/RimI_acetyltransf"/>
</dbReference>
<keyword evidence="1" id="KW-0808">Transferase</keyword>
<dbReference type="EMBL" id="BJZT01000008">
    <property type="protein sequence ID" value="GEO98703.1"/>
    <property type="molecule type" value="Genomic_DNA"/>
</dbReference>